<organism evidence="2 3">
    <name type="scientific">Parasponia andersonii</name>
    <name type="common">Sponia andersonii</name>
    <dbReference type="NCBI Taxonomy" id="3476"/>
    <lineage>
        <taxon>Eukaryota</taxon>
        <taxon>Viridiplantae</taxon>
        <taxon>Streptophyta</taxon>
        <taxon>Embryophyta</taxon>
        <taxon>Tracheophyta</taxon>
        <taxon>Spermatophyta</taxon>
        <taxon>Magnoliopsida</taxon>
        <taxon>eudicotyledons</taxon>
        <taxon>Gunneridae</taxon>
        <taxon>Pentapetalae</taxon>
        <taxon>rosids</taxon>
        <taxon>fabids</taxon>
        <taxon>Rosales</taxon>
        <taxon>Cannabaceae</taxon>
        <taxon>Parasponia</taxon>
    </lineage>
</organism>
<sequence length="58" mass="6854">MTVTTRSKNDRDNETNPTALLTSRNDFRRMSYRRKSKWWPKLSNALFSGEGQQFTTLL</sequence>
<name>A0A2P5DL81_PARAD</name>
<evidence type="ECO:0000256" key="1">
    <source>
        <dbReference type="SAM" id="MobiDB-lite"/>
    </source>
</evidence>
<feature type="region of interest" description="Disordered" evidence="1">
    <location>
        <begin position="1"/>
        <end position="20"/>
    </location>
</feature>
<protein>
    <submittedName>
        <fullName evidence="2">Uncharacterized protein</fullName>
    </submittedName>
</protein>
<evidence type="ECO:0000313" key="2">
    <source>
        <dbReference type="EMBL" id="PON74059.1"/>
    </source>
</evidence>
<feature type="non-terminal residue" evidence="2">
    <location>
        <position position="58"/>
    </location>
</feature>
<accession>A0A2P5DL81</accession>
<comment type="caution">
    <text evidence="2">The sequence shown here is derived from an EMBL/GenBank/DDBJ whole genome shotgun (WGS) entry which is preliminary data.</text>
</comment>
<evidence type="ECO:0000313" key="3">
    <source>
        <dbReference type="Proteomes" id="UP000237105"/>
    </source>
</evidence>
<keyword evidence="3" id="KW-1185">Reference proteome</keyword>
<dbReference type="AlphaFoldDB" id="A0A2P5DL81"/>
<proteinExistence type="predicted"/>
<reference evidence="3" key="1">
    <citation type="submission" date="2016-06" db="EMBL/GenBank/DDBJ databases">
        <title>Parallel loss of symbiosis genes in relatives of nitrogen-fixing non-legume Parasponia.</title>
        <authorList>
            <person name="Van Velzen R."/>
            <person name="Holmer R."/>
            <person name="Bu F."/>
            <person name="Rutten L."/>
            <person name="Van Zeijl A."/>
            <person name="Liu W."/>
            <person name="Santuari L."/>
            <person name="Cao Q."/>
            <person name="Sharma T."/>
            <person name="Shen D."/>
            <person name="Roswanjaya Y."/>
            <person name="Wardhani T."/>
            <person name="Kalhor M.S."/>
            <person name="Jansen J."/>
            <person name="Van den Hoogen J."/>
            <person name="Gungor B."/>
            <person name="Hartog M."/>
            <person name="Hontelez J."/>
            <person name="Verver J."/>
            <person name="Yang W.-C."/>
            <person name="Schijlen E."/>
            <person name="Repin R."/>
            <person name="Schilthuizen M."/>
            <person name="Schranz E."/>
            <person name="Heidstra R."/>
            <person name="Miyata K."/>
            <person name="Fedorova E."/>
            <person name="Kohlen W."/>
            <person name="Bisseling T."/>
            <person name="Smit S."/>
            <person name="Geurts R."/>
        </authorList>
    </citation>
    <scope>NUCLEOTIDE SEQUENCE [LARGE SCALE GENOMIC DNA]</scope>
    <source>
        <strain evidence="3">cv. WU1-14</strain>
    </source>
</reference>
<gene>
    <name evidence="2" type="ORF">PanWU01x14_052690</name>
</gene>
<dbReference type="Proteomes" id="UP000237105">
    <property type="component" value="Unassembled WGS sequence"/>
</dbReference>
<dbReference type="EMBL" id="JXTB01000030">
    <property type="protein sequence ID" value="PON74059.1"/>
    <property type="molecule type" value="Genomic_DNA"/>
</dbReference>